<dbReference type="HOGENOM" id="CLU_125567_0_0_1"/>
<organism evidence="1 2">
    <name type="scientific">Suillus luteus UH-Slu-Lm8-n1</name>
    <dbReference type="NCBI Taxonomy" id="930992"/>
    <lineage>
        <taxon>Eukaryota</taxon>
        <taxon>Fungi</taxon>
        <taxon>Dikarya</taxon>
        <taxon>Basidiomycota</taxon>
        <taxon>Agaricomycotina</taxon>
        <taxon>Agaricomycetes</taxon>
        <taxon>Agaricomycetidae</taxon>
        <taxon>Boletales</taxon>
        <taxon>Suillineae</taxon>
        <taxon>Suillaceae</taxon>
        <taxon>Suillus</taxon>
    </lineage>
</organism>
<dbReference type="AlphaFoldDB" id="A0A0D0ANR2"/>
<proteinExistence type="predicted"/>
<keyword evidence="2" id="KW-1185">Reference proteome</keyword>
<reference evidence="2" key="2">
    <citation type="submission" date="2015-01" db="EMBL/GenBank/DDBJ databases">
        <title>Evolutionary Origins and Diversification of the Mycorrhizal Mutualists.</title>
        <authorList>
            <consortium name="DOE Joint Genome Institute"/>
            <consortium name="Mycorrhizal Genomics Consortium"/>
            <person name="Kohler A."/>
            <person name="Kuo A."/>
            <person name="Nagy L.G."/>
            <person name="Floudas D."/>
            <person name="Copeland A."/>
            <person name="Barry K.W."/>
            <person name="Cichocki N."/>
            <person name="Veneault-Fourrey C."/>
            <person name="LaButti K."/>
            <person name="Lindquist E.A."/>
            <person name="Lipzen A."/>
            <person name="Lundell T."/>
            <person name="Morin E."/>
            <person name="Murat C."/>
            <person name="Riley R."/>
            <person name="Ohm R."/>
            <person name="Sun H."/>
            <person name="Tunlid A."/>
            <person name="Henrissat B."/>
            <person name="Grigoriev I.V."/>
            <person name="Hibbett D.S."/>
            <person name="Martin F."/>
        </authorList>
    </citation>
    <scope>NUCLEOTIDE SEQUENCE [LARGE SCALE GENOMIC DNA]</scope>
    <source>
        <strain evidence="2">UH-Slu-Lm8-n1</strain>
    </source>
</reference>
<dbReference type="InParanoid" id="A0A0D0ANR2"/>
<evidence type="ECO:0000313" key="2">
    <source>
        <dbReference type="Proteomes" id="UP000054485"/>
    </source>
</evidence>
<name>A0A0D0ANR2_9AGAM</name>
<dbReference type="OrthoDB" id="2681843at2759"/>
<gene>
    <name evidence="1" type="ORF">CY34DRAFT_11704</name>
</gene>
<reference evidence="1 2" key="1">
    <citation type="submission" date="2014-04" db="EMBL/GenBank/DDBJ databases">
        <authorList>
            <consortium name="DOE Joint Genome Institute"/>
            <person name="Kuo A."/>
            <person name="Ruytinx J."/>
            <person name="Rineau F."/>
            <person name="Colpaert J."/>
            <person name="Kohler A."/>
            <person name="Nagy L.G."/>
            <person name="Floudas D."/>
            <person name="Copeland A."/>
            <person name="Barry K.W."/>
            <person name="Cichocki N."/>
            <person name="Veneault-Fourrey C."/>
            <person name="LaButti K."/>
            <person name="Lindquist E.A."/>
            <person name="Lipzen A."/>
            <person name="Lundell T."/>
            <person name="Morin E."/>
            <person name="Murat C."/>
            <person name="Sun H."/>
            <person name="Tunlid A."/>
            <person name="Henrissat B."/>
            <person name="Grigoriev I.V."/>
            <person name="Hibbett D.S."/>
            <person name="Martin F."/>
            <person name="Nordberg H.P."/>
            <person name="Cantor M.N."/>
            <person name="Hua S.X."/>
        </authorList>
    </citation>
    <scope>NUCLEOTIDE SEQUENCE [LARGE SCALE GENOMIC DNA]</scope>
    <source>
        <strain evidence="1 2">UH-Slu-Lm8-n1</strain>
    </source>
</reference>
<evidence type="ECO:0000313" key="1">
    <source>
        <dbReference type="EMBL" id="KIK43446.1"/>
    </source>
</evidence>
<protein>
    <submittedName>
        <fullName evidence="1">Uncharacterized protein</fullName>
    </submittedName>
</protein>
<dbReference type="Proteomes" id="UP000054485">
    <property type="component" value="Unassembled WGS sequence"/>
</dbReference>
<accession>A0A0D0ANR2</accession>
<dbReference type="EMBL" id="KN835212">
    <property type="protein sequence ID" value="KIK43446.1"/>
    <property type="molecule type" value="Genomic_DNA"/>
</dbReference>
<sequence>MPSVLSKLSGAFQQNGLFANRRVRPTLPRVAYRNRSQCYGYAVSSEWLMQFAEQHYPGELPDRSHIDYEEIATTRAHELLASRSGIYYLDYRRCFNPAPGGIIPREWIALVEGEYDDEPDEVVDAIKVDTIQVFYVCSDRADFEWRPTRKQLNSLTKLIGHPPKWWTACGWGGP</sequence>